<sequence length="59" mass="6580">MAKTENQENQPPPGYPSENPPTVKKKWYRIPGTKKRGEKGCLEACLAALCCCFVCEECC</sequence>
<organism evidence="1 2">
    <name type="scientific">Rhododendron molle</name>
    <name type="common">Chinese azalea</name>
    <name type="synonym">Azalea mollis</name>
    <dbReference type="NCBI Taxonomy" id="49168"/>
    <lineage>
        <taxon>Eukaryota</taxon>
        <taxon>Viridiplantae</taxon>
        <taxon>Streptophyta</taxon>
        <taxon>Embryophyta</taxon>
        <taxon>Tracheophyta</taxon>
        <taxon>Spermatophyta</taxon>
        <taxon>Magnoliopsida</taxon>
        <taxon>eudicotyledons</taxon>
        <taxon>Gunneridae</taxon>
        <taxon>Pentapetalae</taxon>
        <taxon>asterids</taxon>
        <taxon>Ericales</taxon>
        <taxon>Ericaceae</taxon>
        <taxon>Ericoideae</taxon>
        <taxon>Rhodoreae</taxon>
        <taxon>Rhododendron</taxon>
    </lineage>
</organism>
<evidence type="ECO:0000313" key="2">
    <source>
        <dbReference type="Proteomes" id="UP001062846"/>
    </source>
</evidence>
<proteinExistence type="predicted"/>
<reference evidence="1" key="1">
    <citation type="submission" date="2022-02" db="EMBL/GenBank/DDBJ databases">
        <title>Plant Genome Project.</title>
        <authorList>
            <person name="Zhang R.-G."/>
        </authorList>
    </citation>
    <scope>NUCLEOTIDE SEQUENCE</scope>
    <source>
        <strain evidence="1">AT1</strain>
    </source>
</reference>
<dbReference type="EMBL" id="CM046390">
    <property type="protein sequence ID" value="KAI8562405.1"/>
    <property type="molecule type" value="Genomic_DNA"/>
</dbReference>
<comment type="caution">
    <text evidence="1">The sequence shown here is derived from an EMBL/GenBank/DDBJ whole genome shotgun (WGS) entry which is preliminary data.</text>
</comment>
<name>A0ACC0PA63_RHOML</name>
<protein>
    <submittedName>
        <fullName evidence="1">Uncharacterized protein</fullName>
    </submittedName>
</protein>
<evidence type="ECO:0000313" key="1">
    <source>
        <dbReference type="EMBL" id="KAI8562405.1"/>
    </source>
</evidence>
<dbReference type="Proteomes" id="UP001062846">
    <property type="component" value="Chromosome 3"/>
</dbReference>
<keyword evidence="2" id="KW-1185">Reference proteome</keyword>
<gene>
    <name evidence="1" type="ORF">RHMOL_Rhmol03G0034800</name>
</gene>
<accession>A0ACC0PA63</accession>